<name>A0ABV8NN73_9SPHI</name>
<protein>
    <submittedName>
        <fullName evidence="1">Uncharacterized protein</fullName>
    </submittedName>
</protein>
<dbReference type="EMBL" id="JBHSBY010000136">
    <property type="protein sequence ID" value="MFC4198251.1"/>
    <property type="molecule type" value="Genomic_DNA"/>
</dbReference>
<dbReference type="Proteomes" id="UP001595792">
    <property type="component" value="Unassembled WGS sequence"/>
</dbReference>
<sequence length="217" mass="24237">MESQVTNNENALRLFFTDDVFVVEDKSVKIELPAVAEAVLPIISISNIEQNAPGIVVENTIIPAQKPSNQSDSYAQKVEILPIVEEPLPQKTFKFLGGNKKSVLILVNDETYDVSSEQGRELLRKIVKAIDLSTPDFALLNYANYSGATFAELEQFFKPQIMLSFGVEATHLKLNLTWAGEIILYETTRIIFAPNLHPLDSDLSSKKSLWGNLQKIK</sequence>
<comment type="caution">
    <text evidence="1">The sequence shown here is derived from an EMBL/GenBank/DDBJ whole genome shotgun (WGS) entry which is preliminary data.</text>
</comment>
<proteinExistence type="predicted"/>
<keyword evidence="2" id="KW-1185">Reference proteome</keyword>
<reference evidence="2" key="1">
    <citation type="journal article" date="2019" name="Int. J. Syst. Evol. Microbiol.">
        <title>The Global Catalogue of Microorganisms (GCM) 10K type strain sequencing project: providing services to taxonomists for standard genome sequencing and annotation.</title>
        <authorList>
            <consortium name="The Broad Institute Genomics Platform"/>
            <consortium name="The Broad Institute Genome Sequencing Center for Infectious Disease"/>
            <person name="Wu L."/>
            <person name="Ma J."/>
        </authorList>
    </citation>
    <scope>NUCLEOTIDE SEQUENCE [LARGE SCALE GENOMIC DNA]</scope>
    <source>
        <strain evidence="2">CCM 8689</strain>
    </source>
</reference>
<evidence type="ECO:0000313" key="2">
    <source>
        <dbReference type="Proteomes" id="UP001595792"/>
    </source>
</evidence>
<gene>
    <name evidence="1" type="ORF">ACFOUY_16210</name>
</gene>
<dbReference type="RefSeq" id="WP_378962180.1">
    <property type="nucleotide sequence ID" value="NZ_JBHRXC010000016.1"/>
</dbReference>
<evidence type="ECO:0000313" key="1">
    <source>
        <dbReference type="EMBL" id="MFC4198251.1"/>
    </source>
</evidence>
<organism evidence="1 2">
    <name type="scientific">Pedobacter jamesrossensis</name>
    <dbReference type="NCBI Taxonomy" id="1908238"/>
    <lineage>
        <taxon>Bacteria</taxon>
        <taxon>Pseudomonadati</taxon>
        <taxon>Bacteroidota</taxon>
        <taxon>Sphingobacteriia</taxon>
        <taxon>Sphingobacteriales</taxon>
        <taxon>Sphingobacteriaceae</taxon>
        <taxon>Pedobacter</taxon>
    </lineage>
</organism>
<accession>A0ABV8NN73</accession>